<reference evidence="1" key="2">
    <citation type="submission" date="2020-09" db="EMBL/GenBank/DDBJ databases">
        <authorList>
            <person name="Sun Q."/>
            <person name="Zhou Y."/>
        </authorList>
    </citation>
    <scope>NUCLEOTIDE SEQUENCE</scope>
    <source>
        <strain evidence="1">CGMCC 1.14984</strain>
    </source>
</reference>
<comment type="caution">
    <text evidence="1">The sequence shown here is derived from an EMBL/GenBank/DDBJ whole genome shotgun (WGS) entry which is preliminary data.</text>
</comment>
<evidence type="ECO:0000313" key="1">
    <source>
        <dbReference type="EMBL" id="GGH96825.1"/>
    </source>
</evidence>
<name>A0A8J3A7C5_9PROT</name>
<protein>
    <submittedName>
        <fullName evidence="1">Uncharacterized protein</fullName>
    </submittedName>
</protein>
<accession>A0A8J3A7C5</accession>
<dbReference type="EMBL" id="BMGZ01000001">
    <property type="protein sequence ID" value="GGH96825.1"/>
    <property type="molecule type" value="Genomic_DNA"/>
</dbReference>
<evidence type="ECO:0000313" key="2">
    <source>
        <dbReference type="Proteomes" id="UP000621856"/>
    </source>
</evidence>
<dbReference type="AlphaFoldDB" id="A0A8J3A7C5"/>
<sequence length="95" mass="9635">MRYCVSAICVEAQIARHGGILVRGPEGALASARLGGMPIPATGADARSPLPAAGMPVALGWRVDRPKARDLRPVLTGLGERIDGYGGAGISLGSS</sequence>
<gene>
    <name evidence="1" type="ORF">GCM10011355_16640</name>
</gene>
<proteinExistence type="predicted"/>
<organism evidence="1 2">
    <name type="scientific">Aquisalinus luteolus</name>
    <dbReference type="NCBI Taxonomy" id="1566827"/>
    <lineage>
        <taxon>Bacteria</taxon>
        <taxon>Pseudomonadati</taxon>
        <taxon>Pseudomonadota</taxon>
        <taxon>Alphaproteobacteria</taxon>
        <taxon>Parvularculales</taxon>
        <taxon>Parvularculaceae</taxon>
        <taxon>Aquisalinus</taxon>
    </lineage>
</organism>
<reference evidence="1" key="1">
    <citation type="journal article" date="2014" name="Int. J. Syst. Evol. Microbiol.">
        <title>Complete genome sequence of Corynebacterium casei LMG S-19264T (=DSM 44701T), isolated from a smear-ripened cheese.</title>
        <authorList>
            <consortium name="US DOE Joint Genome Institute (JGI-PGF)"/>
            <person name="Walter F."/>
            <person name="Albersmeier A."/>
            <person name="Kalinowski J."/>
            <person name="Ruckert C."/>
        </authorList>
    </citation>
    <scope>NUCLEOTIDE SEQUENCE</scope>
    <source>
        <strain evidence="1">CGMCC 1.14984</strain>
    </source>
</reference>
<dbReference type="Proteomes" id="UP000621856">
    <property type="component" value="Unassembled WGS sequence"/>
</dbReference>